<evidence type="ECO:0008006" key="4">
    <source>
        <dbReference type="Google" id="ProtNLM"/>
    </source>
</evidence>
<proteinExistence type="predicted"/>
<feature type="chain" id="PRO_5016712329" description="Secreted protein" evidence="1">
    <location>
        <begin position="23"/>
        <end position="105"/>
    </location>
</feature>
<feature type="signal peptide" evidence="1">
    <location>
        <begin position="1"/>
        <end position="22"/>
    </location>
</feature>
<accession>A0A371C3F7</accession>
<keyword evidence="1" id="KW-0732">Signal</keyword>
<protein>
    <recommendedName>
        <fullName evidence="4">Secreted protein</fullName>
    </recommendedName>
</protein>
<dbReference type="Proteomes" id="UP000256601">
    <property type="component" value="Unassembled WGS sequence"/>
</dbReference>
<dbReference type="EMBL" id="KZ859018">
    <property type="protein sequence ID" value="RDW24857.1"/>
    <property type="molecule type" value="Genomic_DNA"/>
</dbReference>
<dbReference type="AlphaFoldDB" id="A0A371C3F7"/>
<reference evidence="2 3" key="1">
    <citation type="submission" date="2018-07" db="EMBL/GenBank/DDBJ databases">
        <title>Draft Genome Assemblies for Five Robust Yarrowia lipolytica Strains Exhibiting High Lipid Production and Pentose Sugar Utilization and Sugar Alcohol Secretion from Undetoxified Lignocellulosic Biomass Hydrolysates.</title>
        <authorList>
            <consortium name="DOE Joint Genome Institute"/>
            <person name="Walker C."/>
            <person name="Ryu S."/>
            <person name="Na H."/>
            <person name="Zane M."/>
            <person name="LaButti K."/>
            <person name="Lipzen A."/>
            <person name="Haridas S."/>
            <person name="Barry K."/>
            <person name="Grigoriev I.V."/>
            <person name="Quarterman J."/>
            <person name="Slininger P."/>
            <person name="Dien B."/>
            <person name="Trinh C.T."/>
        </authorList>
    </citation>
    <scope>NUCLEOTIDE SEQUENCE [LARGE SCALE GENOMIC DNA]</scope>
    <source>
        <strain evidence="2 3">YB392</strain>
    </source>
</reference>
<evidence type="ECO:0000313" key="2">
    <source>
        <dbReference type="EMBL" id="RDW24857.1"/>
    </source>
</evidence>
<evidence type="ECO:0000256" key="1">
    <source>
        <dbReference type="SAM" id="SignalP"/>
    </source>
</evidence>
<sequence length="105" mass="11575">MLMVLMLGSCGLMLSMLSRVRQWSVEWRIRSSGTDVFHGLSFMFSSHRKTDSGGGVPIYGSWWWCEVLFEVSLITLSYSKVNGCQQRSGVGLSELSGLTGFASLG</sequence>
<name>A0A371C3F7_YARLL</name>
<gene>
    <name evidence="2" type="ORF">B0I71DRAFT_133597</name>
</gene>
<organism evidence="2 3">
    <name type="scientific">Yarrowia lipolytica</name>
    <name type="common">Candida lipolytica</name>
    <dbReference type="NCBI Taxonomy" id="4952"/>
    <lineage>
        <taxon>Eukaryota</taxon>
        <taxon>Fungi</taxon>
        <taxon>Dikarya</taxon>
        <taxon>Ascomycota</taxon>
        <taxon>Saccharomycotina</taxon>
        <taxon>Dipodascomycetes</taxon>
        <taxon>Dipodascales</taxon>
        <taxon>Dipodascales incertae sedis</taxon>
        <taxon>Yarrowia</taxon>
    </lineage>
</organism>
<evidence type="ECO:0000313" key="3">
    <source>
        <dbReference type="Proteomes" id="UP000256601"/>
    </source>
</evidence>